<dbReference type="KEGG" id="evi:Echvi_0972"/>
<organism evidence="3 4">
    <name type="scientific">Echinicola vietnamensis (strain DSM 17526 / LMG 23754 / KMM 6221)</name>
    <dbReference type="NCBI Taxonomy" id="926556"/>
    <lineage>
        <taxon>Bacteria</taxon>
        <taxon>Pseudomonadati</taxon>
        <taxon>Bacteroidota</taxon>
        <taxon>Cytophagia</taxon>
        <taxon>Cytophagales</taxon>
        <taxon>Cyclobacteriaceae</taxon>
        <taxon>Echinicola</taxon>
    </lineage>
</organism>
<protein>
    <recommendedName>
        <fullName evidence="2">DUF4328 domain-containing protein</fullName>
    </recommendedName>
</protein>
<feature type="transmembrane region" description="Helical" evidence="1">
    <location>
        <begin position="16"/>
        <end position="40"/>
    </location>
</feature>
<keyword evidence="1" id="KW-0472">Membrane</keyword>
<dbReference type="EMBL" id="CP003346">
    <property type="protein sequence ID" value="AGA77243.1"/>
    <property type="molecule type" value="Genomic_DNA"/>
</dbReference>
<reference evidence="4" key="1">
    <citation type="submission" date="2012-02" db="EMBL/GenBank/DDBJ databases">
        <title>The complete genome of Echinicola vietnamensis DSM 17526.</title>
        <authorList>
            <person name="Lucas S."/>
            <person name="Copeland A."/>
            <person name="Lapidus A."/>
            <person name="Glavina del Rio T."/>
            <person name="Dalin E."/>
            <person name="Tice H."/>
            <person name="Bruce D."/>
            <person name="Goodwin L."/>
            <person name="Pitluck S."/>
            <person name="Peters L."/>
            <person name="Ovchinnikova G."/>
            <person name="Teshima H."/>
            <person name="Kyrpides N."/>
            <person name="Mavromatis K."/>
            <person name="Ivanova N."/>
            <person name="Brettin T."/>
            <person name="Detter J.C."/>
            <person name="Han C."/>
            <person name="Larimer F."/>
            <person name="Land M."/>
            <person name="Hauser L."/>
            <person name="Markowitz V."/>
            <person name="Cheng J.-F."/>
            <person name="Hugenholtz P."/>
            <person name="Woyke T."/>
            <person name="Wu D."/>
            <person name="Brambilla E."/>
            <person name="Klenk H.-P."/>
            <person name="Eisen J.A."/>
        </authorList>
    </citation>
    <scope>NUCLEOTIDE SEQUENCE [LARGE SCALE GENOMIC DNA]</scope>
    <source>
        <strain evidence="4">DSM 17526 / LMG 23754 / KMM 6221</strain>
    </source>
</reference>
<accession>L0FW26</accession>
<feature type="transmembrane region" description="Helical" evidence="1">
    <location>
        <begin position="186"/>
        <end position="203"/>
    </location>
</feature>
<feature type="transmembrane region" description="Helical" evidence="1">
    <location>
        <begin position="146"/>
        <end position="166"/>
    </location>
</feature>
<dbReference type="Pfam" id="PF14219">
    <property type="entry name" value="DUF4328"/>
    <property type="match status" value="1"/>
</dbReference>
<evidence type="ECO:0000313" key="4">
    <source>
        <dbReference type="Proteomes" id="UP000010796"/>
    </source>
</evidence>
<dbReference type="AlphaFoldDB" id="L0FW26"/>
<name>L0FW26_ECHVK</name>
<dbReference type="InterPro" id="IPR025565">
    <property type="entry name" value="DUF4328"/>
</dbReference>
<dbReference type="Proteomes" id="UP000010796">
    <property type="component" value="Chromosome"/>
</dbReference>
<gene>
    <name evidence="3" type="ordered locus">Echvi_0972</name>
</gene>
<evidence type="ECO:0000313" key="3">
    <source>
        <dbReference type="EMBL" id="AGA77243.1"/>
    </source>
</evidence>
<dbReference type="PATRIC" id="fig|926556.3.peg.999"/>
<dbReference type="eggNOG" id="ENOG5031S6U">
    <property type="taxonomic scope" value="Bacteria"/>
</dbReference>
<feature type="domain" description="DUF4328" evidence="2">
    <location>
        <begin position="44"/>
        <end position="208"/>
    </location>
</feature>
<dbReference type="HOGENOM" id="CLU_060324_1_0_10"/>
<keyword evidence="1" id="KW-0812">Transmembrane</keyword>
<evidence type="ECO:0000256" key="1">
    <source>
        <dbReference type="SAM" id="Phobius"/>
    </source>
</evidence>
<feature type="transmembrane region" description="Helical" evidence="1">
    <location>
        <begin position="61"/>
        <end position="81"/>
    </location>
</feature>
<proteinExistence type="predicted"/>
<keyword evidence="4" id="KW-1185">Reference proteome</keyword>
<evidence type="ECO:0000259" key="2">
    <source>
        <dbReference type="Pfam" id="PF14219"/>
    </source>
</evidence>
<dbReference type="STRING" id="926556.Echvi_0972"/>
<keyword evidence="1" id="KW-1133">Transmembrane helix</keyword>
<sequence>METIRPNQKRAKLARMFIYLVIVLHAVSIVSGYMQYDLLLRARDIGITDQEAEVNDLRHQVIAILIVMTYIVSTIVFLQWFRRAYYNLHTLLPDRLDFNEGWAVGAWFVPIINLYRPLRIMRELFEEAAAFLKKKQVSTYVQDNEWLMISWWTLWILGGLIDRISWRVYEDAETIDELINMTLTDMATSGIVVLCGILAAQLINRYNQLEKVLEVAAGDGAESIPAVEIISRED</sequence>